<reference evidence="2" key="1">
    <citation type="submission" date="2023-04" db="EMBL/GenBank/DDBJ databases">
        <authorList>
            <consortium name="ELIXIR-Norway"/>
        </authorList>
    </citation>
    <scope>NUCLEOTIDE SEQUENCE [LARGE SCALE GENOMIC DNA]</scope>
</reference>
<evidence type="ECO:0000313" key="3">
    <source>
        <dbReference type="Proteomes" id="UP001176941"/>
    </source>
</evidence>
<dbReference type="EMBL" id="OX459958">
    <property type="protein sequence ID" value="CAI9164046.1"/>
    <property type="molecule type" value="Genomic_DNA"/>
</dbReference>
<feature type="compositionally biased region" description="Pro residues" evidence="1">
    <location>
        <begin position="213"/>
        <end position="230"/>
    </location>
</feature>
<feature type="region of interest" description="Disordered" evidence="1">
    <location>
        <begin position="1"/>
        <end position="24"/>
    </location>
</feature>
<feature type="region of interest" description="Disordered" evidence="1">
    <location>
        <begin position="119"/>
        <end position="176"/>
    </location>
</feature>
<evidence type="ECO:0000256" key="1">
    <source>
        <dbReference type="SAM" id="MobiDB-lite"/>
    </source>
</evidence>
<accession>A0ABN8YTU7</accession>
<feature type="region of interest" description="Disordered" evidence="1">
    <location>
        <begin position="188"/>
        <end position="263"/>
    </location>
</feature>
<organism evidence="2 3">
    <name type="scientific">Rangifer tarandus platyrhynchus</name>
    <name type="common">Svalbard reindeer</name>
    <dbReference type="NCBI Taxonomy" id="3082113"/>
    <lineage>
        <taxon>Eukaryota</taxon>
        <taxon>Metazoa</taxon>
        <taxon>Chordata</taxon>
        <taxon>Craniata</taxon>
        <taxon>Vertebrata</taxon>
        <taxon>Euteleostomi</taxon>
        <taxon>Mammalia</taxon>
        <taxon>Eutheria</taxon>
        <taxon>Laurasiatheria</taxon>
        <taxon>Artiodactyla</taxon>
        <taxon>Ruminantia</taxon>
        <taxon>Pecora</taxon>
        <taxon>Cervidae</taxon>
        <taxon>Odocoileinae</taxon>
        <taxon>Rangifer</taxon>
    </lineage>
</organism>
<dbReference type="Proteomes" id="UP001176941">
    <property type="component" value="Chromosome 22"/>
</dbReference>
<evidence type="ECO:0000313" key="2">
    <source>
        <dbReference type="EMBL" id="CAI9164046.1"/>
    </source>
</evidence>
<gene>
    <name evidence="2" type="ORF">MRATA1EN1_LOCUS13008</name>
</gene>
<sequence>MSLPGNRNQQNPEPRYPGLHSGEEPKAISLGAKMFCCLPLPRGWSLRRAHRKCVGSLSMLAQAPRGGLWPFARRNRKSFPQDMADEGGHPIHPPMGGVRAPPPCPGGPVQAPGECAHGGVSPTGNEEEAGKACCPDTTRDTPRGPVSACHGAQHTRLRPRAPEPLPLRQREDLERSTAEHRALLLAFNRAPLPRPVPTEVVATRAGSPAPGSDVPPPQQARPPPRAPAPAPALAREPESGHELPPLQGEPALAPAQDPDAHDD</sequence>
<feature type="compositionally biased region" description="Polar residues" evidence="1">
    <location>
        <begin position="1"/>
        <end position="12"/>
    </location>
</feature>
<protein>
    <submittedName>
        <fullName evidence="2">Uncharacterized protein</fullName>
    </submittedName>
</protein>
<name>A0ABN8YTU7_RANTA</name>
<keyword evidence="3" id="KW-1185">Reference proteome</keyword>
<proteinExistence type="predicted"/>